<dbReference type="AlphaFoldDB" id="A0A139IPI2"/>
<dbReference type="Proteomes" id="UP000073492">
    <property type="component" value="Unassembled WGS sequence"/>
</dbReference>
<dbReference type="EMBL" id="LFZO01000036">
    <property type="protein sequence ID" value="KXT16457.1"/>
    <property type="molecule type" value="Genomic_DNA"/>
</dbReference>
<evidence type="ECO:0000313" key="1">
    <source>
        <dbReference type="EMBL" id="KXT16456.1"/>
    </source>
</evidence>
<gene>
    <name evidence="1" type="ORF">AC579_1771</name>
</gene>
<name>A0A139IPI2_9PEZI</name>
<evidence type="ECO:0000313" key="2">
    <source>
        <dbReference type="Proteomes" id="UP000073492"/>
    </source>
</evidence>
<keyword evidence="2" id="KW-1185">Reference proteome</keyword>
<comment type="caution">
    <text evidence="1">The sequence shown here is derived from an EMBL/GenBank/DDBJ whole genome shotgun (WGS) entry which is preliminary data.</text>
</comment>
<proteinExistence type="predicted"/>
<organism evidence="1 2">
    <name type="scientific">Pseudocercospora musae</name>
    <dbReference type="NCBI Taxonomy" id="113226"/>
    <lineage>
        <taxon>Eukaryota</taxon>
        <taxon>Fungi</taxon>
        <taxon>Dikarya</taxon>
        <taxon>Ascomycota</taxon>
        <taxon>Pezizomycotina</taxon>
        <taxon>Dothideomycetes</taxon>
        <taxon>Dothideomycetidae</taxon>
        <taxon>Mycosphaerellales</taxon>
        <taxon>Mycosphaerellaceae</taxon>
        <taxon>Pseudocercospora</taxon>
    </lineage>
</organism>
<sequence>MRANAWQLKTRPTGHWLVRSESWREARGRFDQSFHTSSTSLHQGGLLKHESLRSSRDAREYLTRYEVRVREIDGMSVRIPFRAINQLVKAEGEDETHQNGLSQITAMPFGTLTPPYSTSLDACFGIANGATMKKRIVSLHRLTRSGTFSSRKALFPAVMRSPEHAVRILL</sequence>
<reference evidence="1 2" key="1">
    <citation type="submission" date="2015-07" db="EMBL/GenBank/DDBJ databases">
        <title>Comparative genomics of the Sigatoka disease complex on banana suggests a link between parallel evolutionary changes in Pseudocercospora fijiensis and Pseudocercospora eumusae and increased virulence on the banana host.</title>
        <authorList>
            <person name="Chang T.-C."/>
            <person name="Salvucci A."/>
            <person name="Crous P.W."/>
            <person name="Stergiopoulos I."/>
        </authorList>
    </citation>
    <scope>NUCLEOTIDE SEQUENCE [LARGE SCALE GENOMIC DNA]</scope>
    <source>
        <strain evidence="1 2">CBS 116634</strain>
    </source>
</reference>
<dbReference type="EMBL" id="LFZO01000036">
    <property type="protein sequence ID" value="KXT16456.1"/>
    <property type="molecule type" value="Genomic_DNA"/>
</dbReference>
<accession>A0A139IPI2</accession>
<protein>
    <submittedName>
        <fullName evidence="1">Uncharacterized protein</fullName>
    </submittedName>
</protein>